<evidence type="ECO:0000313" key="8">
    <source>
        <dbReference type="EMBL" id="KAK2751505.1"/>
    </source>
</evidence>
<dbReference type="PROSITE" id="PS50048">
    <property type="entry name" value="ZN2_CY6_FUNGAL_2"/>
    <property type="match status" value="1"/>
</dbReference>
<organism evidence="8 9">
    <name type="scientific">Colletotrichum kahawae</name>
    <name type="common">Coffee berry disease fungus</name>
    <dbReference type="NCBI Taxonomy" id="34407"/>
    <lineage>
        <taxon>Eukaryota</taxon>
        <taxon>Fungi</taxon>
        <taxon>Dikarya</taxon>
        <taxon>Ascomycota</taxon>
        <taxon>Pezizomycotina</taxon>
        <taxon>Sordariomycetes</taxon>
        <taxon>Hypocreomycetidae</taxon>
        <taxon>Glomerellales</taxon>
        <taxon>Glomerellaceae</taxon>
        <taxon>Colletotrichum</taxon>
        <taxon>Colletotrichum gloeosporioides species complex</taxon>
    </lineage>
</organism>
<dbReference type="InterPro" id="IPR036864">
    <property type="entry name" value="Zn2-C6_fun-type_DNA-bd_sf"/>
</dbReference>
<name>A0AAE0D450_COLKA</name>
<comment type="caution">
    <text evidence="8">The sequence shown here is derived from an EMBL/GenBank/DDBJ whole genome shotgun (WGS) entry which is preliminary data.</text>
</comment>
<keyword evidence="3" id="KW-0238">DNA-binding</keyword>
<sequence>MTTPADVGAAAARLSKACIECHSRKVKCDAPVAGIPCGRCVSKGYPENCKLVSRQSRKRKRRADVLIQEENGTENGSEALPPRQSTSSHVSVDETSFSNNSPRPSTRRIDGTRGTRELERTTSSTVSGRSPEKIQDIYELPQAQAEYNGRVHYLSILKTAMSGNERNESVGLGSPATSSANSTPHYPQNPQIGISGLDPVDLGFLMKKDAFVLPHRDSL</sequence>
<feature type="region of interest" description="Disordered" evidence="6">
    <location>
        <begin position="165"/>
        <end position="190"/>
    </location>
</feature>
<proteinExistence type="predicted"/>
<dbReference type="Gene3D" id="4.10.240.10">
    <property type="entry name" value="Zn(2)-C6 fungal-type DNA-binding domain"/>
    <property type="match status" value="1"/>
</dbReference>
<evidence type="ECO:0000256" key="2">
    <source>
        <dbReference type="ARBA" id="ARBA00023015"/>
    </source>
</evidence>
<evidence type="ECO:0000256" key="3">
    <source>
        <dbReference type="ARBA" id="ARBA00023125"/>
    </source>
</evidence>
<keyword evidence="5" id="KW-0539">Nucleus</keyword>
<dbReference type="SMART" id="SM00066">
    <property type="entry name" value="GAL4"/>
    <property type="match status" value="1"/>
</dbReference>
<dbReference type="PANTHER" id="PTHR47171:SF3">
    <property type="entry name" value="FARA-RELATED"/>
    <property type="match status" value="1"/>
</dbReference>
<dbReference type="GO" id="GO:0000981">
    <property type="term" value="F:DNA-binding transcription factor activity, RNA polymerase II-specific"/>
    <property type="evidence" value="ECO:0007669"/>
    <property type="project" value="InterPro"/>
</dbReference>
<dbReference type="GO" id="GO:0008270">
    <property type="term" value="F:zinc ion binding"/>
    <property type="evidence" value="ECO:0007669"/>
    <property type="project" value="InterPro"/>
</dbReference>
<dbReference type="Pfam" id="PF00172">
    <property type="entry name" value="Zn_clus"/>
    <property type="match status" value="1"/>
</dbReference>
<evidence type="ECO:0000256" key="5">
    <source>
        <dbReference type="ARBA" id="ARBA00023242"/>
    </source>
</evidence>
<keyword evidence="9" id="KW-1185">Reference proteome</keyword>
<evidence type="ECO:0000259" key="7">
    <source>
        <dbReference type="PROSITE" id="PS50048"/>
    </source>
</evidence>
<feature type="compositionally biased region" description="Polar residues" evidence="6">
    <location>
        <begin position="83"/>
        <end position="104"/>
    </location>
</feature>
<keyword evidence="1" id="KW-0862">Zinc</keyword>
<protein>
    <recommendedName>
        <fullName evidence="7">Zn(2)-C6 fungal-type domain-containing protein</fullName>
    </recommendedName>
</protein>
<dbReference type="CDD" id="cd00067">
    <property type="entry name" value="GAL4"/>
    <property type="match status" value="1"/>
</dbReference>
<gene>
    <name evidence="8" type="ORF">CKAH01_17886</name>
</gene>
<dbReference type="PROSITE" id="PS00463">
    <property type="entry name" value="ZN2_CY6_FUNGAL_1"/>
    <property type="match status" value="1"/>
</dbReference>
<evidence type="ECO:0000313" key="9">
    <source>
        <dbReference type="Proteomes" id="UP001281614"/>
    </source>
</evidence>
<dbReference type="EMBL" id="VYYT01000265">
    <property type="protein sequence ID" value="KAK2751505.1"/>
    <property type="molecule type" value="Genomic_DNA"/>
</dbReference>
<dbReference type="Proteomes" id="UP001281614">
    <property type="component" value="Unassembled WGS sequence"/>
</dbReference>
<evidence type="ECO:0000256" key="1">
    <source>
        <dbReference type="ARBA" id="ARBA00022833"/>
    </source>
</evidence>
<dbReference type="GO" id="GO:0003677">
    <property type="term" value="F:DNA binding"/>
    <property type="evidence" value="ECO:0007669"/>
    <property type="project" value="UniProtKB-KW"/>
</dbReference>
<feature type="domain" description="Zn(2)-C6 fungal-type" evidence="7">
    <location>
        <begin position="17"/>
        <end position="51"/>
    </location>
</feature>
<keyword evidence="4" id="KW-0804">Transcription</keyword>
<dbReference type="PANTHER" id="PTHR47171">
    <property type="entry name" value="FARA-RELATED"/>
    <property type="match status" value="1"/>
</dbReference>
<feature type="compositionally biased region" description="Polar residues" evidence="6">
    <location>
        <begin position="175"/>
        <end position="190"/>
    </location>
</feature>
<dbReference type="SUPFAM" id="SSF57701">
    <property type="entry name" value="Zn2/Cys6 DNA-binding domain"/>
    <property type="match status" value="1"/>
</dbReference>
<feature type="compositionally biased region" description="Basic and acidic residues" evidence="6">
    <location>
        <begin position="107"/>
        <end position="120"/>
    </location>
</feature>
<reference evidence="8" key="1">
    <citation type="submission" date="2023-02" db="EMBL/GenBank/DDBJ databases">
        <title>Colletotrichum kahawae CIFC_Que2 genome sequencing and assembly.</title>
        <authorList>
            <person name="Baroncelli R."/>
        </authorList>
    </citation>
    <scope>NUCLEOTIDE SEQUENCE</scope>
    <source>
        <strain evidence="8">CIFC_Que2</strain>
    </source>
</reference>
<dbReference type="InterPro" id="IPR052073">
    <property type="entry name" value="Amide_Lactam_Regulators"/>
</dbReference>
<keyword evidence="2" id="KW-0805">Transcription regulation</keyword>
<dbReference type="AlphaFoldDB" id="A0AAE0D450"/>
<evidence type="ECO:0000256" key="4">
    <source>
        <dbReference type="ARBA" id="ARBA00023163"/>
    </source>
</evidence>
<dbReference type="InterPro" id="IPR001138">
    <property type="entry name" value="Zn2Cys6_DnaBD"/>
</dbReference>
<feature type="region of interest" description="Disordered" evidence="6">
    <location>
        <begin position="53"/>
        <end position="134"/>
    </location>
</feature>
<accession>A0AAE0D450</accession>
<evidence type="ECO:0000256" key="6">
    <source>
        <dbReference type="SAM" id="MobiDB-lite"/>
    </source>
</evidence>